<keyword evidence="3 12" id="KW-0808">Transferase</keyword>
<dbReference type="PIRSF" id="PIRSF002811">
    <property type="entry name" value="DnaG"/>
    <property type="match status" value="1"/>
</dbReference>
<feature type="domain" description="Toprim" evidence="16">
    <location>
        <begin position="254"/>
        <end position="336"/>
    </location>
</feature>
<dbReference type="Gene3D" id="3.90.980.10">
    <property type="entry name" value="DNA primase, catalytic core, N-terminal domain"/>
    <property type="match status" value="1"/>
</dbReference>
<keyword evidence="4 12" id="KW-0548">Nucleotidyltransferase</keyword>
<dbReference type="InterPro" id="IPR006171">
    <property type="entry name" value="TOPRIM_dom"/>
</dbReference>
<comment type="cofactor">
    <cofactor evidence="12 13 14">
        <name>Zn(2+)</name>
        <dbReference type="ChEBI" id="CHEBI:29105"/>
    </cofactor>
    <text evidence="12 13 14">Binds 1 zinc ion per monomer.</text>
</comment>
<accession>A0A1N7PM37</accession>
<keyword evidence="5 12" id="KW-0235">DNA replication</keyword>
<evidence type="ECO:0000313" key="18">
    <source>
        <dbReference type="Proteomes" id="UP000185678"/>
    </source>
</evidence>
<dbReference type="InterPro" id="IPR002694">
    <property type="entry name" value="Znf_CHC2"/>
</dbReference>
<dbReference type="InterPro" id="IPR019475">
    <property type="entry name" value="DNA_primase_DnaB-bd"/>
</dbReference>
<dbReference type="SMART" id="SM00400">
    <property type="entry name" value="ZnF_CHCC"/>
    <property type="match status" value="1"/>
</dbReference>
<dbReference type="RefSeq" id="WP_076401671.1">
    <property type="nucleotide sequence ID" value="NZ_FTOA01000007.1"/>
</dbReference>
<dbReference type="AlphaFoldDB" id="A0A1N7PM37"/>
<dbReference type="InterPro" id="IPR036977">
    <property type="entry name" value="DNA_primase_Znf_CHC2"/>
</dbReference>
<evidence type="ECO:0000256" key="9">
    <source>
        <dbReference type="ARBA" id="ARBA00022842"/>
    </source>
</evidence>
<dbReference type="Proteomes" id="UP000185678">
    <property type="component" value="Unassembled WGS sequence"/>
</dbReference>
<feature type="zinc finger region" description="CHC2-type" evidence="12 14">
    <location>
        <begin position="38"/>
        <end position="62"/>
    </location>
</feature>
<dbReference type="Gene3D" id="3.90.580.10">
    <property type="entry name" value="Zinc finger, CHC2-type domain"/>
    <property type="match status" value="1"/>
</dbReference>
<comment type="domain">
    <text evidence="12">Contains an N-terminal zinc-binding domain, a central core domain that contains the primase activity, and a C-terminal DnaB-binding domain.</text>
</comment>
<dbReference type="InterPro" id="IPR013264">
    <property type="entry name" value="DNAG_N"/>
</dbReference>
<dbReference type="GO" id="GO:0000428">
    <property type="term" value="C:DNA-directed RNA polymerase complex"/>
    <property type="evidence" value="ECO:0007669"/>
    <property type="project" value="UniProtKB-KW"/>
</dbReference>
<dbReference type="InterPro" id="IPR037068">
    <property type="entry name" value="DNA_primase_core_N_sf"/>
</dbReference>
<comment type="function">
    <text evidence="12 13">RNA polymerase that catalyzes the synthesis of short RNA molecules used as primers for DNA polymerase during DNA replication.</text>
</comment>
<dbReference type="InterPro" id="IPR034151">
    <property type="entry name" value="TOPRIM_DnaG_bac"/>
</dbReference>
<feature type="compositionally biased region" description="Gly residues" evidence="15">
    <location>
        <begin position="426"/>
        <end position="440"/>
    </location>
</feature>
<keyword evidence="1 12" id="KW-0240">DNA-directed RNA polymerase</keyword>
<evidence type="ECO:0000256" key="5">
    <source>
        <dbReference type="ARBA" id="ARBA00022705"/>
    </source>
</evidence>
<comment type="similarity">
    <text evidence="12 13">Belongs to the DnaG primase family.</text>
</comment>
<dbReference type="InterPro" id="IPR050219">
    <property type="entry name" value="DnaG_primase"/>
</dbReference>
<dbReference type="FunFam" id="3.90.580.10:FF:000001">
    <property type="entry name" value="DNA primase"/>
    <property type="match status" value="1"/>
</dbReference>
<reference evidence="17 18" key="1">
    <citation type="submission" date="2017-01" db="EMBL/GenBank/DDBJ databases">
        <authorList>
            <person name="Mah S.A."/>
            <person name="Swanson W.J."/>
            <person name="Moy G.W."/>
            <person name="Vacquier V.D."/>
        </authorList>
    </citation>
    <scope>NUCLEOTIDE SEQUENCE [LARGE SCALE GENOMIC DNA]</scope>
    <source>
        <strain evidence="17 18">DSM 11589</strain>
    </source>
</reference>
<keyword evidence="8 12" id="KW-0862">Zinc</keyword>
<name>A0A1N7PM37_9PROT</name>
<evidence type="ECO:0000256" key="7">
    <source>
        <dbReference type="ARBA" id="ARBA00022771"/>
    </source>
</evidence>
<keyword evidence="9" id="KW-0460">Magnesium</keyword>
<dbReference type="PROSITE" id="PS50880">
    <property type="entry name" value="TOPRIM"/>
    <property type="match status" value="1"/>
</dbReference>
<evidence type="ECO:0000313" key="17">
    <source>
        <dbReference type="EMBL" id="SIT11449.1"/>
    </source>
</evidence>
<dbReference type="Pfam" id="PF13662">
    <property type="entry name" value="Toprim_4"/>
    <property type="match status" value="1"/>
</dbReference>
<evidence type="ECO:0000256" key="14">
    <source>
        <dbReference type="PIRSR" id="PIRSR002811-1"/>
    </source>
</evidence>
<keyword evidence="10 12" id="KW-0238">DNA-binding</keyword>
<sequence length="622" mass="68119">MALSQAFLDELRRRLTLSTIIGRTVKLIKAGREFKACCPFHNEKTPSFTINDDKGFYHCFGCGAHGDVITYVMHTANMTFPEAVDKLALEAGLEVPKSSPEQVAQARQAASLIDVVEAACHFFEQQLALPAGRDGMAYLQRRGLDPETIRRFRLGWAPAAGLLKGALVREGVTEQQLVEAGLLKLRDDGSLYDYFRERVIFPITDRRGRVIAFGGRILGDGQPKYLNSPDTPIFQKGTVLYGLAQARQPAGATGRIIVAEGYMDVIALSRAGFAEAVAPLGTALTESQIEELWRLADEPILCFDGDAAGQRAALRAAERALPLLRPGKSLRFAVMSGAKDPDELIQSQGASAMNAVLEHANPLLGVLWDNLQAGRDLSTPERRAALEQDVRDLTGRIAERSVQDHYRQAFKERLWTLFHPPRRSSGSGGWTGGQAGGQSGGRYSKPGFGSRGNRQPDRPSLGRVGVGVGLTRQKTEALHRTILLATLITHPELADSVAERLGELDFTDVEMDRLRQATLTILAQHGGLDFSTLSNHLRTHGVGPQLDALLRSNAFTHAAFSRPQADLQSARDGWEHTFALTRQKDLRADIDRMVNQLGQDPSPETFNALLALKNHQRFGGDD</sequence>
<dbReference type="EC" id="2.7.7.101" evidence="12"/>
<evidence type="ECO:0000259" key="16">
    <source>
        <dbReference type="PROSITE" id="PS50880"/>
    </source>
</evidence>
<keyword evidence="2 12" id="KW-0639">Primosome</keyword>
<dbReference type="GO" id="GO:0005737">
    <property type="term" value="C:cytoplasm"/>
    <property type="evidence" value="ECO:0007669"/>
    <property type="project" value="TreeGrafter"/>
</dbReference>
<protein>
    <recommendedName>
        <fullName evidence="12 13">DNA primase</fullName>
        <ecNumber evidence="12">2.7.7.101</ecNumber>
    </recommendedName>
</protein>
<dbReference type="PANTHER" id="PTHR30313">
    <property type="entry name" value="DNA PRIMASE"/>
    <property type="match status" value="1"/>
</dbReference>
<evidence type="ECO:0000256" key="2">
    <source>
        <dbReference type="ARBA" id="ARBA00022515"/>
    </source>
</evidence>
<dbReference type="SUPFAM" id="SSF56731">
    <property type="entry name" value="DNA primase core"/>
    <property type="match status" value="1"/>
</dbReference>
<evidence type="ECO:0000256" key="3">
    <source>
        <dbReference type="ARBA" id="ARBA00022679"/>
    </source>
</evidence>
<gene>
    <name evidence="12" type="primary">dnaG</name>
    <name evidence="17" type="ORF">SAMN05421779_10764</name>
</gene>
<dbReference type="GO" id="GO:0006269">
    <property type="term" value="P:DNA replication, synthesis of primer"/>
    <property type="evidence" value="ECO:0007669"/>
    <property type="project" value="UniProtKB-UniRule"/>
</dbReference>
<dbReference type="Pfam" id="PF10410">
    <property type="entry name" value="DnaB_bind"/>
    <property type="match status" value="1"/>
</dbReference>
<dbReference type="Gene3D" id="3.40.1360.10">
    <property type="match status" value="1"/>
</dbReference>
<dbReference type="InterPro" id="IPR006295">
    <property type="entry name" value="DNA_primase_DnaG"/>
</dbReference>
<dbReference type="GO" id="GO:0003677">
    <property type="term" value="F:DNA binding"/>
    <property type="evidence" value="ECO:0007669"/>
    <property type="project" value="UniProtKB-KW"/>
</dbReference>
<feature type="region of interest" description="Disordered" evidence="15">
    <location>
        <begin position="421"/>
        <end position="465"/>
    </location>
</feature>
<evidence type="ECO:0000256" key="11">
    <source>
        <dbReference type="ARBA" id="ARBA00023163"/>
    </source>
</evidence>
<dbReference type="PANTHER" id="PTHR30313:SF2">
    <property type="entry name" value="DNA PRIMASE"/>
    <property type="match status" value="1"/>
</dbReference>
<keyword evidence="11 12" id="KW-0804">Transcription</keyword>
<comment type="subunit">
    <text evidence="12">Monomer. Interacts with DnaB.</text>
</comment>
<evidence type="ECO:0000256" key="15">
    <source>
        <dbReference type="SAM" id="MobiDB-lite"/>
    </source>
</evidence>
<dbReference type="EMBL" id="FTOA01000007">
    <property type="protein sequence ID" value="SIT11449.1"/>
    <property type="molecule type" value="Genomic_DNA"/>
</dbReference>
<dbReference type="FunFam" id="3.40.1360.10:FF:000002">
    <property type="entry name" value="DNA primase"/>
    <property type="match status" value="1"/>
</dbReference>
<evidence type="ECO:0000256" key="12">
    <source>
        <dbReference type="HAMAP-Rule" id="MF_00974"/>
    </source>
</evidence>
<evidence type="ECO:0000256" key="4">
    <source>
        <dbReference type="ARBA" id="ARBA00022695"/>
    </source>
</evidence>
<dbReference type="NCBIfam" id="TIGR01391">
    <property type="entry name" value="dnaG"/>
    <property type="match status" value="1"/>
</dbReference>
<evidence type="ECO:0000256" key="1">
    <source>
        <dbReference type="ARBA" id="ARBA00022478"/>
    </source>
</evidence>
<dbReference type="GO" id="GO:1990077">
    <property type="term" value="C:primosome complex"/>
    <property type="evidence" value="ECO:0007669"/>
    <property type="project" value="UniProtKB-KW"/>
</dbReference>
<dbReference type="InterPro" id="IPR030846">
    <property type="entry name" value="DnaG_bac"/>
</dbReference>
<dbReference type="OrthoDB" id="9803773at2"/>
<evidence type="ECO:0000256" key="6">
    <source>
        <dbReference type="ARBA" id="ARBA00022723"/>
    </source>
</evidence>
<dbReference type="CDD" id="cd03364">
    <property type="entry name" value="TOPRIM_DnaG_primases"/>
    <property type="match status" value="1"/>
</dbReference>
<dbReference type="GO" id="GO:0003899">
    <property type="term" value="F:DNA-directed RNA polymerase activity"/>
    <property type="evidence" value="ECO:0007669"/>
    <property type="project" value="UniProtKB-UniRule"/>
</dbReference>
<keyword evidence="7 12" id="KW-0863">Zinc-finger</keyword>
<evidence type="ECO:0000256" key="10">
    <source>
        <dbReference type="ARBA" id="ARBA00023125"/>
    </source>
</evidence>
<evidence type="ECO:0000256" key="8">
    <source>
        <dbReference type="ARBA" id="ARBA00022833"/>
    </source>
</evidence>
<dbReference type="HAMAP" id="MF_00974">
    <property type="entry name" value="DNA_primase_DnaG"/>
    <property type="match status" value="1"/>
</dbReference>
<comment type="catalytic activity">
    <reaction evidence="12">
        <text>ssDNA + n NTP = ssDNA/pppN(pN)n-1 hybrid + (n-1) diphosphate.</text>
        <dbReference type="EC" id="2.7.7.101"/>
    </reaction>
</comment>
<proteinExistence type="inferred from homology"/>
<keyword evidence="6 12" id="KW-0479">Metal-binding</keyword>
<dbReference type="SMART" id="SM00493">
    <property type="entry name" value="TOPRIM"/>
    <property type="match status" value="1"/>
</dbReference>
<dbReference type="FunFam" id="3.90.980.10:FF:000001">
    <property type="entry name" value="DNA primase"/>
    <property type="match status" value="1"/>
</dbReference>
<dbReference type="Pfam" id="PF08275">
    <property type="entry name" value="DNAG_N"/>
    <property type="match status" value="1"/>
</dbReference>
<dbReference type="STRING" id="80876.SAMN05421779_10764"/>
<dbReference type="Pfam" id="PF01807">
    <property type="entry name" value="Zn_ribbon_DnaG"/>
    <property type="match status" value="1"/>
</dbReference>
<dbReference type="SUPFAM" id="SSF57783">
    <property type="entry name" value="Zinc beta-ribbon"/>
    <property type="match status" value="1"/>
</dbReference>
<organism evidence="17 18">
    <name type="scientific">Insolitispirillum peregrinum</name>
    <dbReference type="NCBI Taxonomy" id="80876"/>
    <lineage>
        <taxon>Bacteria</taxon>
        <taxon>Pseudomonadati</taxon>
        <taxon>Pseudomonadota</taxon>
        <taxon>Alphaproteobacteria</taxon>
        <taxon>Rhodospirillales</taxon>
        <taxon>Novispirillaceae</taxon>
        <taxon>Insolitispirillum</taxon>
    </lineage>
</organism>
<dbReference type="GO" id="GO:0008270">
    <property type="term" value="F:zinc ion binding"/>
    <property type="evidence" value="ECO:0007669"/>
    <property type="project" value="UniProtKB-UniRule"/>
</dbReference>
<keyword evidence="18" id="KW-1185">Reference proteome</keyword>
<evidence type="ECO:0000256" key="13">
    <source>
        <dbReference type="PIRNR" id="PIRNR002811"/>
    </source>
</evidence>